<dbReference type="Proteomes" id="UP000229056">
    <property type="component" value="Unassembled WGS sequence"/>
</dbReference>
<sequence>MLKKKKKRVVIGMSGGVDSAVAAALLLKQGYDVTGVFMQFWFPQGVTYGENRCCSLESFNQAKEVADNLGIKIHKLNVGKEFKAKIVDEFISDYAALKTPNPCVSCNKFIKFDLFLKKSLTLFDADYIATGHYAQVKKVGRKFKLLRGKDENKDQSYFLYNLDQNALKHVLFPLGKYNKPQIRKIAKKMNMAIHAKKDSQEICFVGKSHSSFLSRYLNLKPGKIVDENGKEIGKHNGLQLYTVGQRKGIGLAGGPWFVTGIDKTRNLLIVTNDPEKSKIFSPALQCHKLNWVAGEPKFPFKCQAQIRYRSKPEKCKVTKVKDEIFVEFIKPQRAVAAGQSIVFYKKQEVIGGGVIK</sequence>
<feature type="domain" description="tRNA-specific 2-thiouridylase MnmA-like central" evidence="11">
    <location>
        <begin position="211"/>
        <end position="271"/>
    </location>
</feature>
<evidence type="ECO:0000256" key="5">
    <source>
        <dbReference type="ARBA" id="ARBA00022840"/>
    </source>
</evidence>
<keyword evidence="9" id="KW-0963">Cytoplasm</keyword>
<keyword evidence="2 9" id="KW-0808">Transferase</keyword>
<feature type="active site" description="Nucleophile" evidence="9">
    <location>
        <position position="106"/>
    </location>
</feature>
<dbReference type="EMBL" id="PEZY01000012">
    <property type="protein sequence ID" value="PIS05937.1"/>
    <property type="molecule type" value="Genomic_DNA"/>
</dbReference>
<dbReference type="NCBIfam" id="NF001138">
    <property type="entry name" value="PRK00143.1"/>
    <property type="match status" value="1"/>
</dbReference>
<dbReference type="HAMAP" id="MF_00144">
    <property type="entry name" value="tRNA_thiouridyl_MnmA"/>
    <property type="match status" value="1"/>
</dbReference>
<dbReference type="PANTHER" id="PTHR11933:SF5">
    <property type="entry name" value="MITOCHONDRIAL TRNA-SPECIFIC 2-THIOURIDYLASE 1"/>
    <property type="match status" value="1"/>
</dbReference>
<dbReference type="Gene3D" id="3.40.50.620">
    <property type="entry name" value="HUPs"/>
    <property type="match status" value="1"/>
</dbReference>
<gene>
    <name evidence="9" type="primary">mnmA</name>
    <name evidence="12" type="ORF">COT80_04180</name>
</gene>
<dbReference type="Pfam" id="PF20258">
    <property type="entry name" value="tRNA_Me_trans_C"/>
    <property type="match status" value="1"/>
</dbReference>
<dbReference type="InterPro" id="IPR046885">
    <property type="entry name" value="MnmA-like_C"/>
</dbReference>
<keyword evidence="5 9" id="KW-0067">ATP-binding</keyword>
<feature type="region of interest" description="Interaction with tRNA" evidence="9">
    <location>
        <begin position="307"/>
        <end position="308"/>
    </location>
</feature>
<dbReference type="InterPro" id="IPR014729">
    <property type="entry name" value="Rossmann-like_a/b/a_fold"/>
</dbReference>
<evidence type="ECO:0000259" key="11">
    <source>
        <dbReference type="Pfam" id="PF20259"/>
    </source>
</evidence>
<keyword evidence="7 9" id="KW-1015">Disulfide bond</keyword>
<dbReference type="InterPro" id="IPR004506">
    <property type="entry name" value="MnmA-like"/>
</dbReference>
<evidence type="ECO:0000313" key="12">
    <source>
        <dbReference type="EMBL" id="PIS05937.1"/>
    </source>
</evidence>
<dbReference type="GO" id="GO:0002143">
    <property type="term" value="P:tRNA wobble position uridine thiolation"/>
    <property type="evidence" value="ECO:0007669"/>
    <property type="project" value="TreeGrafter"/>
</dbReference>
<feature type="site" description="Interaction with tRNA" evidence="9">
    <location>
        <position position="339"/>
    </location>
</feature>
<evidence type="ECO:0000256" key="6">
    <source>
        <dbReference type="ARBA" id="ARBA00022884"/>
    </source>
</evidence>
<reference evidence="13" key="1">
    <citation type="submission" date="2017-09" db="EMBL/GenBank/DDBJ databases">
        <title>Depth-based differentiation of microbial function through sediment-hosted aquifers and enrichment of novel symbionts in the deep terrestrial subsurface.</title>
        <authorList>
            <person name="Probst A.J."/>
            <person name="Ladd B."/>
            <person name="Jarett J.K."/>
            <person name="Geller-Mcgrath D.E."/>
            <person name="Sieber C.M.K."/>
            <person name="Emerson J.B."/>
            <person name="Anantharaman K."/>
            <person name="Thomas B.C."/>
            <person name="Malmstrom R."/>
            <person name="Stieglmeier M."/>
            <person name="Klingl A."/>
            <person name="Woyke T."/>
            <person name="Ryan C.M."/>
            <person name="Banfield J.F."/>
        </authorList>
    </citation>
    <scope>NUCLEOTIDE SEQUENCE [LARGE SCALE GENOMIC DNA]</scope>
</reference>
<comment type="subcellular location">
    <subcellularLocation>
        <location evidence="9">Cytoplasm</location>
    </subcellularLocation>
</comment>
<evidence type="ECO:0000256" key="3">
    <source>
        <dbReference type="ARBA" id="ARBA00022694"/>
    </source>
</evidence>
<name>A0A2H0W3T5_9BACT</name>
<keyword evidence="6 9" id="KW-0694">RNA-binding</keyword>
<protein>
    <recommendedName>
        <fullName evidence="9">tRNA-specific 2-thiouridylase MnmA</fullName>
        <ecNumber evidence="9">2.8.1.13</ecNumber>
    </recommendedName>
</protein>
<evidence type="ECO:0000313" key="13">
    <source>
        <dbReference type="Proteomes" id="UP000229056"/>
    </source>
</evidence>
<comment type="caution">
    <text evidence="9">Lacks conserved residue(s) required for the propagation of feature annotation.</text>
</comment>
<feature type="domain" description="tRNA-specific 2-thiouridylase MnmA-like C-terminal" evidence="10">
    <location>
        <begin position="284"/>
        <end position="355"/>
    </location>
</feature>
<proteinExistence type="inferred from homology"/>
<evidence type="ECO:0000256" key="2">
    <source>
        <dbReference type="ARBA" id="ARBA00022679"/>
    </source>
</evidence>
<evidence type="ECO:0000256" key="1">
    <source>
        <dbReference type="ARBA" id="ARBA00022555"/>
    </source>
</evidence>
<evidence type="ECO:0000256" key="4">
    <source>
        <dbReference type="ARBA" id="ARBA00022741"/>
    </source>
</evidence>
<keyword evidence="1 9" id="KW-0820">tRNA-binding</keyword>
<dbReference type="CDD" id="cd01998">
    <property type="entry name" value="MnmA_TRMU-like"/>
    <property type="match status" value="1"/>
</dbReference>
<comment type="similarity">
    <text evidence="9">Belongs to the MnmA/TRMU family.</text>
</comment>
<organism evidence="12 13">
    <name type="scientific">Candidatus Buchananbacteria bacterium CG10_big_fil_rev_8_21_14_0_10_33_19</name>
    <dbReference type="NCBI Taxonomy" id="1974525"/>
    <lineage>
        <taxon>Bacteria</taxon>
        <taxon>Candidatus Buchananiibacteriota</taxon>
    </lineage>
</organism>
<accession>A0A2H0W3T5</accession>
<feature type="disulfide bond" description="Alternate" evidence="9">
    <location>
        <begin position="106"/>
        <end position="203"/>
    </location>
</feature>
<dbReference type="SUPFAM" id="SSF52402">
    <property type="entry name" value="Adenine nucleotide alpha hydrolases-like"/>
    <property type="match status" value="1"/>
</dbReference>
<feature type="binding site" evidence="9">
    <location>
        <position position="131"/>
    </location>
    <ligand>
        <name>ATP</name>
        <dbReference type="ChEBI" id="CHEBI:30616"/>
    </ligand>
</feature>
<keyword evidence="4 9" id="KW-0547">Nucleotide-binding</keyword>
<feature type="region of interest" description="Interaction with tRNA" evidence="9">
    <location>
        <begin position="153"/>
        <end position="155"/>
    </location>
</feature>
<feature type="site" description="Interaction with tRNA" evidence="9">
    <location>
        <position position="132"/>
    </location>
</feature>
<comment type="catalytic activity">
    <reaction evidence="8 9">
        <text>S-sulfanyl-L-cysteinyl-[protein] + uridine(34) in tRNA + AH2 + ATP = 2-thiouridine(34) in tRNA + L-cysteinyl-[protein] + A + AMP + diphosphate + H(+)</text>
        <dbReference type="Rhea" id="RHEA:47032"/>
        <dbReference type="Rhea" id="RHEA-COMP:10131"/>
        <dbReference type="Rhea" id="RHEA-COMP:11726"/>
        <dbReference type="Rhea" id="RHEA-COMP:11727"/>
        <dbReference type="Rhea" id="RHEA-COMP:11728"/>
        <dbReference type="ChEBI" id="CHEBI:13193"/>
        <dbReference type="ChEBI" id="CHEBI:15378"/>
        <dbReference type="ChEBI" id="CHEBI:17499"/>
        <dbReference type="ChEBI" id="CHEBI:29950"/>
        <dbReference type="ChEBI" id="CHEBI:30616"/>
        <dbReference type="ChEBI" id="CHEBI:33019"/>
        <dbReference type="ChEBI" id="CHEBI:61963"/>
        <dbReference type="ChEBI" id="CHEBI:65315"/>
        <dbReference type="ChEBI" id="CHEBI:87170"/>
        <dbReference type="ChEBI" id="CHEBI:456215"/>
        <dbReference type="EC" id="2.8.1.13"/>
    </reaction>
</comment>
<feature type="active site" description="Cysteine persulfide intermediate" evidence="9">
    <location>
        <position position="203"/>
    </location>
</feature>
<comment type="caution">
    <text evidence="12">The sequence shown here is derived from an EMBL/GenBank/DDBJ whole genome shotgun (WGS) entry which is preliminary data.</text>
</comment>
<dbReference type="AlphaFoldDB" id="A0A2H0W3T5"/>
<feature type="binding site" evidence="9">
    <location>
        <begin position="12"/>
        <end position="19"/>
    </location>
    <ligand>
        <name>ATP</name>
        <dbReference type="ChEBI" id="CHEBI:30616"/>
    </ligand>
</feature>
<dbReference type="Pfam" id="PF20259">
    <property type="entry name" value="tRNA_Me_trans_M"/>
    <property type="match status" value="1"/>
</dbReference>
<dbReference type="FunFam" id="3.40.50.620:FF:000115">
    <property type="entry name" value="tRNA-specific 2-thiouridylase MnmA"/>
    <property type="match status" value="1"/>
</dbReference>
<evidence type="ECO:0000256" key="7">
    <source>
        <dbReference type="ARBA" id="ARBA00023157"/>
    </source>
</evidence>
<dbReference type="InterPro" id="IPR023382">
    <property type="entry name" value="MnmA-like_central_sf"/>
</dbReference>
<comment type="function">
    <text evidence="9">Catalyzes the 2-thiolation of uridine at the wobble position (U34) of tRNA, leading to the formation of s(2)U34.</text>
</comment>
<dbReference type="Gene3D" id="2.30.30.280">
    <property type="entry name" value="Adenine nucleotide alpha hydrolases-like domains"/>
    <property type="match status" value="1"/>
</dbReference>
<dbReference type="NCBIfam" id="TIGR00420">
    <property type="entry name" value="trmU"/>
    <property type="match status" value="1"/>
</dbReference>
<dbReference type="GO" id="GO:0000049">
    <property type="term" value="F:tRNA binding"/>
    <property type="evidence" value="ECO:0007669"/>
    <property type="project" value="UniProtKB-KW"/>
</dbReference>
<dbReference type="GO" id="GO:0005737">
    <property type="term" value="C:cytoplasm"/>
    <property type="evidence" value="ECO:0007669"/>
    <property type="project" value="UniProtKB-SubCell"/>
</dbReference>
<dbReference type="EC" id="2.8.1.13" evidence="9"/>
<keyword evidence="3 9" id="KW-0819">tRNA processing</keyword>
<evidence type="ECO:0000256" key="8">
    <source>
        <dbReference type="ARBA" id="ARBA00051542"/>
    </source>
</evidence>
<dbReference type="FunFam" id="2.30.30.280:FF:000001">
    <property type="entry name" value="tRNA-specific 2-thiouridylase MnmA"/>
    <property type="match status" value="1"/>
</dbReference>
<dbReference type="PANTHER" id="PTHR11933">
    <property type="entry name" value="TRNA 5-METHYLAMINOMETHYL-2-THIOURIDYLATE -METHYLTRANSFERASE"/>
    <property type="match status" value="1"/>
</dbReference>
<dbReference type="InterPro" id="IPR046884">
    <property type="entry name" value="MnmA-like_central"/>
</dbReference>
<dbReference type="GO" id="GO:0005524">
    <property type="term" value="F:ATP binding"/>
    <property type="evidence" value="ECO:0007669"/>
    <property type="project" value="UniProtKB-KW"/>
</dbReference>
<dbReference type="GO" id="GO:0103016">
    <property type="term" value="F:tRNA-uridine 2-sulfurtransferase activity"/>
    <property type="evidence" value="ECO:0007669"/>
    <property type="project" value="UniProtKB-EC"/>
</dbReference>
<evidence type="ECO:0000259" key="10">
    <source>
        <dbReference type="Pfam" id="PF20258"/>
    </source>
</evidence>
<dbReference type="Gene3D" id="2.40.30.10">
    <property type="entry name" value="Translation factors"/>
    <property type="match status" value="1"/>
</dbReference>
<evidence type="ECO:0000256" key="9">
    <source>
        <dbReference type="HAMAP-Rule" id="MF_00144"/>
    </source>
</evidence>
<dbReference type="Pfam" id="PF03054">
    <property type="entry name" value="tRNA_Me_trans"/>
    <property type="match status" value="1"/>
</dbReference>
<feature type="binding site" evidence="9">
    <location>
        <position position="38"/>
    </location>
    <ligand>
        <name>ATP</name>
        <dbReference type="ChEBI" id="CHEBI:30616"/>
    </ligand>
</feature>